<evidence type="ECO:0000259" key="7">
    <source>
        <dbReference type="Pfam" id="PF00892"/>
    </source>
</evidence>
<feature type="domain" description="EamA" evidence="7">
    <location>
        <begin position="145"/>
        <end position="278"/>
    </location>
</feature>
<reference evidence="8 9" key="1">
    <citation type="submission" date="2006-02" db="EMBL/GenBank/DDBJ databases">
        <authorList>
            <person name="Pinhassi J."/>
            <person name="Pedros-Alio C."/>
            <person name="Ferriera S."/>
            <person name="Johnson J."/>
            <person name="Kravitz S."/>
            <person name="Halpern A."/>
            <person name="Remington K."/>
            <person name="Beeson K."/>
            <person name="Tran B."/>
            <person name="Rogers Y.-H."/>
            <person name="Friedman R."/>
            <person name="Venter J.C."/>
        </authorList>
    </citation>
    <scope>NUCLEOTIDE SEQUENCE [LARGE SCALE GENOMIC DNA]</scope>
    <source>
        <strain evidence="8 9">MED92</strain>
    </source>
</reference>
<organism evidence="8 9">
    <name type="scientific">Neptuniibacter caesariensis</name>
    <dbReference type="NCBI Taxonomy" id="207954"/>
    <lineage>
        <taxon>Bacteria</taxon>
        <taxon>Pseudomonadati</taxon>
        <taxon>Pseudomonadota</taxon>
        <taxon>Gammaproteobacteria</taxon>
        <taxon>Oceanospirillales</taxon>
        <taxon>Oceanospirillaceae</taxon>
        <taxon>Neptuniibacter</taxon>
    </lineage>
</organism>
<dbReference type="PANTHER" id="PTHR32322">
    <property type="entry name" value="INNER MEMBRANE TRANSPORTER"/>
    <property type="match status" value="1"/>
</dbReference>
<sequence length="299" mass="31954">MNIGLSGVILLTALAPMIWGSTYIVTTELLPADMPFTAACIRVLPAGLLLVLYSRNLPKANELGKLLVLAGLNIGFFQALLFVAAYRLPGGIAAVLGALQPIMVMGFIWLCDQKRPAVVSLIAAIFGVLGMAVMLISPNGHWDLIGILAAFFGAMFMALGTFLSQRWQNSMPLLGFTGWQLLLGGLMLLPISLLLDPPMPELGISELLSFSYLSLFGALLAYVIWFRGLSKLPSVAVSSLGLLSPISAVILGWVFLDQALSGGTLFGMIVVLLSVLIVQLATVSIPKISIRKFVLLLKN</sequence>
<feature type="transmembrane region" description="Helical" evidence="6">
    <location>
        <begin position="92"/>
        <end position="111"/>
    </location>
</feature>
<feature type="domain" description="EamA" evidence="7">
    <location>
        <begin position="9"/>
        <end position="135"/>
    </location>
</feature>
<evidence type="ECO:0000256" key="6">
    <source>
        <dbReference type="SAM" id="Phobius"/>
    </source>
</evidence>
<keyword evidence="3 6" id="KW-0812">Transmembrane</keyword>
<dbReference type="Pfam" id="PF00892">
    <property type="entry name" value="EamA"/>
    <property type="match status" value="2"/>
</dbReference>
<dbReference type="InterPro" id="IPR037185">
    <property type="entry name" value="EmrE-like"/>
</dbReference>
<dbReference type="InterPro" id="IPR050638">
    <property type="entry name" value="AA-Vitamin_Transporters"/>
</dbReference>
<dbReference type="GO" id="GO:0016020">
    <property type="term" value="C:membrane"/>
    <property type="evidence" value="ECO:0007669"/>
    <property type="project" value="UniProtKB-SubCell"/>
</dbReference>
<gene>
    <name evidence="8" type="ORF">MED92_03612</name>
</gene>
<keyword evidence="4 6" id="KW-1133">Transmembrane helix</keyword>
<dbReference type="OrthoDB" id="5430053at2"/>
<name>A0A7U8C6J9_NEPCE</name>
<keyword evidence="9" id="KW-1185">Reference proteome</keyword>
<dbReference type="PANTHER" id="PTHR32322:SF2">
    <property type="entry name" value="EAMA DOMAIN-CONTAINING PROTEIN"/>
    <property type="match status" value="1"/>
</dbReference>
<feature type="transmembrane region" description="Helical" evidence="6">
    <location>
        <begin position="262"/>
        <end position="283"/>
    </location>
</feature>
<feature type="transmembrane region" description="Helical" evidence="6">
    <location>
        <begin position="176"/>
        <end position="195"/>
    </location>
</feature>
<dbReference type="AlphaFoldDB" id="A0A7U8C6J9"/>
<feature type="transmembrane region" description="Helical" evidence="6">
    <location>
        <begin position="144"/>
        <end position="164"/>
    </location>
</feature>
<evidence type="ECO:0000313" key="8">
    <source>
        <dbReference type="EMBL" id="EAR61651.1"/>
    </source>
</evidence>
<dbReference type="Proteomes" id="UP000002171">
    <property type="component" value="Unassembled WGS sequence"/>
</dbReference>
<evidence type="ECO:0000256" key="5">
    <source>
        <dbReference type="ARBA" id="ARBA00023136"/>
    </source>
</evidence>
<proteinExistence type="inferred from homology"/>
<dbReference type="RefSeq" id="WP_007022738.1">
    <property type="nucleotide sequence ID" value="NZ_CH724127.1"/>
</dbReference>
<comment type="subcellular location">
    <subcellularLocation>
        <location evidence="1">Membrane</location>
        <topology evidence="1">Multi-pass membrane protein</topology>
    </subcellularLocation>
</comment>
<protein>
    <submittedName>
        <fullName evidence="8">Probable regulator protein pecM</fullName>
    </submittedName>
</protein>
<evidence type="ECO:0000256" key="1">
    <source>
        <dbReference type="ARBA" id="ARBA00004141"/>
    </source>
</evidence>
<feature type="transmembrane region" description="Helical" evidence="6">
    <location>
        <begin position="36"/>
        <end position="54"/>
    </location>
</feature>
<feature type="transmembrane region" description="Helical" evidence="6">
    <location>
        <begin position="207"/>
        <end position="225"/>
    </location>
</feature>
<comment type="similarity">
    <text evidence="2">Belongs to the EamA transporter family.</text>
</comment>
<feature type="transmembrane region" description="Helical" evidence="6">
    <location>
        <begin position="118"/>
        <end position="138"/>
    </location>
</feature>
<feature type="transmembrane region" description="Helical" evidence="6">
    <location>
        <begin position="237"/>
        <end position="256"/>
    </location>
</feature>
<comment type="caution">
    <text evidence="8">The sequence shown here is derived from an EMBL/GenBank/DDBJ whole genome shotgun (WGS) entry which is preliminary data.</text>
</comment>
<feature type="transmembrane region" description="Helical" evidence="6">
    <location>
        <begin position="66"/>
        <end position="86"/>
    </location>
</feature>
<evidence type="ECO:0000313" key="9">
    <source>
        <dbReference type="Proteomes" id="UP000002171"/>
    </source>
</evidence>
<keyword evidence="5 6" id="KW-0472">Membrane</keyword>
<dbReference type="SUPFAM" id="SSF103481">
    <property type="entry name" value="Multidrug resistance efflux transporter EmrE"/>
    <property type="match status" value="2"/>
</dbReference>
<dbReference type="InterPro" id="IPR000620">
    <property type="entry name" value="EamA_dom"/>
</dbReference>
<evidence type="ECO:0000256" key="3">
    <source>
        <dbReference type="ARBA" id="ARBA00022692"/>
    </source>
</evidence>
<dbReference type="EMBL" id="AAOW01000006">
    <property type="protein sequence ID" value="EAR61651.1"/>
    <property type="molecule type" value="Genomic_DNA"/>
</dbReference>
<evidence type="ECO:0000256" key="2">
    <source>
        <dbReference type="ARBA" id="ARBA00007362"/>
    </source>
</evidence>
<evidence type="ECO:0000256" key="4">
    <source>
        <dbReference type="ARBA" id="ARBA00022989"/>
    </source>
</evidence>
<accession>A0A7U8C6J9</accession>